<dbReference type="EMBL" id="CCKQ01019814">
    <property type="protein sequence ID" value="CDW91846.1"/>
    <property type="molecule type" value="Genomic_DNA"/>
</dbReference>
<gene>
    <name evidence="2" type="primary">Contig15827.g16869</name>
    <name evidence="2" type="ORF">STYLEM_21007</name>
</gene>
<feature type="region of interest" description="Disordered" evidence="1">
    <location>
        <begin position="121"/>
        <end position="148"/>
    </location>
</feature>
<name>A0A078BCC0_STYLE</name>
<evidence type="ECO:0000313" key="2">
    <source>
        <dbReference type="EMBL" id="CDW91846.1"/>
    </source>
</evidence>
<dbReference type="AlphaFoldDB" id="A0A078BCC0"/>
<organism evidence="2 3">
    <name type="scientific">Stylonychia lemnae</name>
    <name type="common">Ciliate</name>
    <dbReference type="NCBI Taxonomy" id="5949"/>
    <lineage>
        <taxon>Eukaryota</taxon>
        <taxon>Sar</taxon>
        <taxon>Alveolata</taxon>
        <taxon>Ciliophora</taxon>
        <taxon>Intramacronucleata</taxon>
        <taxon>Spirotrichea</taxon>
        <taxon>Stichotrichia</taxon>
        <taxon>Sporadotrichida</taxon>
        <taxon>Oxytrichidae</taxon>
        <taxon>Stylonychinae</taxon>
        <taxon>Stylonychia</taxon>
    </lineage>
</organism>
<dbReference type="Proteomes" id="UP000039865">
    <property type="component" value="Unassembled WGS sequence"/>
</dbReference>
<accession>A0A078BCC0</accession>
<reference evidence="2 3" key="1">
    <citation type="submission" date="2014-06" db="EMBL/GenBank/DDBJ databases">
        <authorList>
            <person name="Swart Estienne"/>
        </authorList>
    </citation>
    <scope>NUCLEOTIDE SEQUENCE [LARGE SCALE GENOMIC DNA]</scope>
    <source>
        <strain evidence="2 3">130c</strain>
    </source>
</reference>
<dbReference type="InParanoid" id="A0A078BCC0"/>
<proteinExistence type="predicted"/>
<protein>
    <submittedName>
        <fullName evidence="2">Uncharacterized protein</fullName>
    </submittedName>
</protein>
<keyword evidence="3" id="KW-1185">Reference proteome</keyword>
<evidence type="ECO:0000313" key="3">
    <source>
        <dbReference type="Proteomes" id="UP000039865"/>
    </source>
</evidence>
<evidence type="ECO:0000256" key="1">
    <source>
        <dbReference type="SAM" id="MobiDB-lite"/>
    </source>
</evidence>
<sequence length="273" mass="31715">MENQQIILLKNQHQQIGQLKLIHKPPKHLNNKHIKQLLIRDKSGENNQSSYRNTQFYVEQNNKERAHTSDLRNPYFSNLAKQGMQKISGTTNFSNFSQSKSSSLLKQNLSQGIVSVQNEQENEKLQTQYSQQKNIGSTQNSPEQNRNQSEVNLFQEAKYALNQEINKGNQSKQQSRNDANCQAFNLNSEHQNILAKISQDQEIFRKRLQLKIEILRQGKEQKRIFINNSLSGSCSNIQRDNSEMRILPLFNFNKETFQVPFLEKPTSPDSFSF</sequence>